<dbReference type="NCBIfam" id="TIGR00005">
    <property type="entry name" value="rluA_subfam"/>
    <property type="match status" value="1"/>
</dbReference>
<comment type="caution">
    <text evidence="5">The sequence shown here is derived from an EMBL/GenBank/DDBJ whole genome shotgun (WGS) entry which is preliminary data.</text>
</comment>
<keyword evidence="3" id="KW-0413">Isomerase</keyword>
<feature type="domain" description="Pseudouridine synthase RsuA/RluA-like" evidence="4">
    <location>
        <begin position="86"/>
        <end position="243"/>
    </location>
</feature>
<dbReference type="EC" id="5.4.99.-" evidence="3"/>
<comment type="function">
    <text evidence="3">Responsible for synthesis of pseudouridine from uracil.</text>
</comment>
<dbReference type="InterPro" id="IPR006225">
    <property type="entry name" value="PsdUridine_synth_RluC/D"/>
</dbReference>
<dbReference type="RefSeq" id="WP_213819499.1">
    <property type="nucleotide sequence ID" value="NZ_JAAMFI010000001.1"/>
</dbReference>
<evidence type="ECO:0000256" key="2">
    <source>
        <dbReference type="ARBA" id="ARBA00010876"/>
    </source>
</evidence>
<keyword evidence="6" id="KW-1185">Reference proteome</keyword>
<name>A0ABS5QR76_9LACO</name>
<dbReference type="InterPro" id="IPR050188">
    <property type="entry name" value="RluA_PseudoU_synthase"/>
</dbReference>
<dbReference type="Pfam" id="PF00849">
    <property type="entry name" value="PseudoU_synth_2"/>
    <property type="match status" value="1"/>
</dbReference>
<comment type="catalytic activity">
    <reaction evidence="1 3">
        <text>a uridine in RNA = a pseudouridine in RNA</text>
        <dbReference type="Rhea" id="RHEA:48348"/>
        <dbReference type="Rhea" id="RHEA-COMP:12068"/>
        <dbReference type="Rhea" id="RHEA-COMP:12069"/>
        <dbReference type="ChEBI" id="CHEBI:65314"/>
        <dbReference type="ChEBI" id="CHEBI:65315"/>
    </reaction>
</comment>
<dbReference type="PANTHER" id="PTHR21600">
    <property type="entry name" value="MITOCHONDRIAL RNA PSEUDOURIDINE SYNTHASE"/>
    <property type="match status" value="1"/>
</dbReference>
<evidence type="ECO:0000313" key="5">
    <source>
        <dbReference type="EMBL" id="MBS9334906.1"/>
    </source>
</evidence>
<gene>
    <name evidence="5" type="ORF">G6R27_02485</name>
</gene>
<evidence type="ECO:0000259" key="4">
    <source>
        <dbReference type="Pfam" id="PF00849"/>
    </source>
</evidence>
<dbReference type="InterPro" id="IPR006224">
    <property type="entry name" value="PsdUridine_synth_RluA-like_CS"/>
</dbReference>
<dbReference type="PANTHER" id="PTHR21600:SF35">
    <property type="entry name" value="PSEUDOURIDINE SYNTHASE"/>
    <property type="match status" value="1"/>
</dbReference>
<reference evidence="5 6" key="1">
    <citation type="submission" date="2020-02" db="EMBL/GenBank/DDBJ databases">
        <title>Fructobacillus sp. isolated from paper mulberry of Taiwan.</title>
        <authorList>
            <person name="Lin S.-T."/>
        </authorList>
    </citation>
    <scope>NUCLEOTIDE SEQUENCE [LARGE SCALE GENOMIC DNA]</scope>
    <source>
        <strain evidence="5 6">M1-10</strain>
    </source>
</reference>
<dbReference type="InterPro" id="IPR020103">
    <property type="entry name" value="PsdUridine_synth_cat_dom_sf"/>
</dbReference>
<comment type="similarity">
    <text evidence="2 3">Belongs to the pseudouridine synthase RluA family.</text>
</comment>
<evidence type="ECO:0000256" key="3">
    <source>
        <dbReference type="RuleBase" id="RU362028"/>
    </source>
</evidence>
<proteinExistence type="inferred from homology"/>
<dbReference type="Proteomes" id="UP001519418">
    <property type="component" value="Unassembled WGS sequence"/>
</dbReference>
<dbReference type="EMBL" id="JAAMFI010000001">
    <property type="protein sequence ID" value="MBS9334906.1"/>
    <property type="molecule type" value="Genomic_DNA"/>
</dbReference>
<accession>A0ABS5QR76</accession>
<protein>
    <recommendedName>
        <fullName evidence="3">Pseudouridine synthase</fullName>
        <ecNumber evidence="3">5.4.99.-</ecNumber>
    </recommendedName>
</protein>
<evidence type="ECO:0000313" key="6">
    <source>
        <dbReference type="Proteomes" id="UP001519418"/>
    </source>
</evidence>
<evidence type="ECO:0000256" key="1">
    <source>
        <dbReference type="ARBA" id="ARBA00000073"/>
    </source>
</evidence>
<dbReference type="PROSITE" id="PS01129">
    <property type="entry name" value="PSI_RLU"/>
    <property type="match status" value="1"/>
</dbReference>
<dbReference type="Gene3D" id="3.30.2350.10">
    <property type="entry name" value="Pseudouridine synthase"/>
    <property type="match status" value="1"/>
</dbReference>
<dbReference type="SUPFAM" id="SSF55120">
    <property type="entry name" value="Pseudouridine synthase"/>
    <property type="match status" value="1"/>
</dbReference>
<sequence>MKFSWTYEGEDDRKVRSFLQSHGVSHRMFSQMKHNGGAILVNDKQVYTSDYLKKGDVATIIMPVEQGNDLVVPDFSPIKVIFEDDHFLAVDKPFGVTTVPGHADRLHTLVNKVKGHLIDEEAEDLVPHVVTRLDRDTSGLVLLAKHRFAHAVLDQQLQDHSVEKFYTAYVSGILPDDHGIIEAPIGRLEGDFIKRTVTEDGKPSKTEYWVEQRYEADPERPMTRVKVQLHTGRTHQIRVHFKHLGFPLVGDDLYGGPLWYGLKRQALHAYQMAFYDPFAEMTRHLQTDLPEDLVALKTLEEN</sequence>
<dbReference type="InterPro" id="IPR006145">
    <property type="entry name" value="PsdUridine_synth_RsuA/RluA"/>
</dbReference>
<dbReference type="CDD" id="cd02869">
    <property type="entry name" value="PseudoU_synth_RluA_like"/>
    <property type="match status" value="1"/>
</dbReference>
<organism evidence="5 6">
    <name type="scientific">Fructobacillus papyriferae</name>
    <dbReference type="NCBI Taxonomy" id="2713171"/>
    <lineage>
        <taxon>Bacteria</taxon>
        <taxon>Bacillati</taxon>
        <taxon>Bacillota</taxon>
        <taxon>Bacilli</taxon>
        <taxon>Lactobacillales</taxon>
        <taxon>Lactobacillaceae</taxon>
        <taxon>Fructobacillus</taxon>
    </lineage>
</organism>